<name>A0AA38LWM3_9TREE</name>
<accession>A0AA38LWM3</accession>
<dbReference type="Proteomes" id="UP001164286">
    <property type="component" value="Unassembled WGS sequence"/>
</dbReference>
<dbReference type="GeneID" id="77725791"/>
<protein>
    <submittedName>
        <fullName evidence="7">Major facilitator superfamily transporter</fullName>
    </submittedName>
</protein>
<evidence type="ECO:0000256" key="5">
    <source>
        <dbReference type="SAM" id="MobiDB-lite"/>
    </source>
</evidence>
<comment type="subcellular location">
    <subcellularLocation>
        <location evidence="1">Membrane</location>
        <topology evidence="1">Multi-pass membrane protein</topology>
    </subcellularLocation>
</comment>
<feature type="transmembrane region" description="Helical" evidence="6">
    <location>
        <begin position="287"/>
        <end position="309"/>
    </location>
</feature>
<dbReference type="GO" id="GO:0016020">
    <property type="term" value="C:membrane"/>
    <property type="evidence" value="ECO:0007669"/>
    <property type="project" value="UniProtKB-SubCell"/>
</dbReference>
<dbReference type="PANTHER" id="PTHR23294:SF19">
    <property type="entry name" value="DUF895 DOMAIN MEMBRANE PROTEIN-RELATED"/>
    <property type="match status" value="1"/>
</dbReference>
<sequence>MPIPPAYPHNELADTDLHPIEQDRKDPDGKQGDTEDAVEAVPDQGYDPFEVDQKYLVASKSTKFYRGVLLQMILFGTLALVGPSMADAISNLGGGGLSSPYLANLANSLSYTMSCLLTLCGGPLINKIGIKWACLIAAIGMPLAPSGYYTSARLGIDWYLLLSRTVGGLTDGFLYIGESTAMLSYPLPDERGLYLGIWSAMRNSGSILGGAINYSTNFSKETAGGIAWSTYLVFVGFSATGFIWALLLSPTAKVRRRDGSRIPSSARMSWKEEFVALWRHLQKPRTWLMFVPAFYSFFIGGTFGTYLSLNFSVRSRALSSLIVPTITVPAVLLYGKFILDRKSWSQKKRAWICAAAWVIPQAAAFIWVSIEISKQQNPLIAYDYGIHGARWAEAYLPYLIIFVTCYWCQLSIYWILGTFSTDVKSSARTGGLFRAFETAGQAVSYGINANSANKNVPMWINIGVFVAALPCLFFLIRLVPEQPKEHDDVVEADGIKPAVPVASGALVA</sequence>
<keyword evidence="8" id="KW-1185">Reference proteome</keyword>
<dbReference type="Gene3D" id="1.20.1250.20">
    <property type="entry name" value="MFS general substrate transporter like domains"/>
    <property type="match status" value="1"/>
</dbReference>
<comment type="caution">
    <text evidence="7">The sequence shown here is derived from an EMBL/GenBank/DDBJ whole genome shotgun (WGS) entry which is preliminary data.</text>
</comment>
<feature type="transmembrane region" description="Helical" evidence="6">
    <location>
        <begin position="321"/>
        <end position="339"/>
    </location>
</feature>
<dbReference type="Pfam" id="PF07690">
    <property type="entry name" value="MFS_1"/>
    <property type="match status" value="1"/>
</dbReference>
<feature type="transmembrane region" description="Helical" evidence="6">
    <location>
        <begin position="64"/>
        <end position="85"/>
    </location>
</feature>
<feature type="compositionally biased region" description="Basic and acidic residues" evidence="5">
    <location>
        <begin position="11"/>
        <end position="33"/>
    </location>
</feature>
<keyword evidence="4 6" id="KW-0472">Membrane</keyword>
<reference evidence="7" key="1">
    <citation type="journal article" date="2022" name="G3 (Bethesda)">
        <title>High quality genome of the basidiomycete yeast Dioszegia hungarica PDD-24b-2 isolated from cloud water.</title>
        <authorList>
            <person name="Jarrige D."/>
            <person name="Haridas S."/>
            <person name="Bleykasten-Grosshans C."/>
            <person name="Joly M."/>
            <person name="Nadalig T."/>
            <person name="Sancelme M."/>
            <person name="Vuilleumier S."/>
            <person name="Grigoriev I.V."/>
            <person name="Amato P."/>
            <person name="Bringel F."/>
        </authorList>
    </citation>
    <scope>NUCLEOTIDE SEQUENCE</scope>
    <source>
        <strain evidence="7">PDD-24b-2</strain>
    </source>
</reference>
<organism evidence="7 8">
    <name type="scientific">Dioszegia hungarica</name>
    <dbReference type="NCBI Taxonomy" id="4972"/>
    <lineage>
        <taxon>Eukaryota</taxon>
        <taxon>Fungi</taxon>
        <taxon>Dikarya</taxon>
        <taxon>Basidiomycota</taxon>
        <taxon>Agaricomycotina</taxon>
        <taxon>Tremellomycetes</taxon>
        <taxon>Tremellales</taxon>
        <taxon>Bulleribasidiaceae</taxon>
        <taxon>Dioszegia</taxon>
    </lineage>
</organism>
<feature type="transmembrane region" description="Helical" evidence="6">
    <location>
        <begin position="351"/>
        <end position="370"/>
    </location>
</feature>
<feature type="transmembrane region" description="Helical" evidence="6">
    <location>
        <begin position="105"/>
        <end position="125"/>
    </location>
</feature>
<evidence type="ECO:0000313" key="7">
    <source>
        <dbReference type="EMBL" id="KAI9638008.1"/>
    </source>
</evidence>
<keyword evidence="3 6" id="KW-1133">Transmembrane helix</keyword>
<evidence type="ECO:0000256" key="4">
    <source>
        <dbReference type="ARBA" id="ARBA00023136"/>
    </source>
</evidence>
<dbReference type="PANTHER" id="PTHR23294">
    <property type="entry name" value="ET TRANSLATION PRODUCT-RELATED"/>
    <property type="match status" value="1"/>
</dbReference>
<feature type="transmembrane region" description="Helical" evidence="6">
    <location>
        <begin position="458"/>
        <end position="479"/>
    </location>
</feature>
<dbReference type="GO" id="GO:0022857">
    <property type="term" value="F:transmembrane transporter activity"/>
    <property type="evidence" value="ECO:0007669"/>
    <property type="project" value="InterPro"/>
</dbReference>
<feature type="transmembrane region" description="Helical" evidence="6">
    <location>
        <begin position="395"/>
        <end position="416"/>
    </location>
</feature>
<feature type="region of interest" description="Disordered" evidence="5">
    <location>
        <begin position="1"/>
        <end position="36"/>
    </location>
</feature>
<dbReference type="InterPro" id="IPR051617">
    <property type="entry name" value="UNC-93-like_regulator"/>
</dbReference>
<evidence type="ECO:0000256" key="3">
    <source>
        <dbReference type="ARBA" id="ARBA00022989"/>
    </source>
</evidence>
<proteinExistence type="predicted"/>
<feature type="transmembrane region" description="Helical" evidence="6">
    <location>
        <begin position="132"/>
        <end position="151"/>
    </location>
</feature>
<dbReference type="InterPro" id="IPR036259">
    <property type="entry name" value="MFS_trans_sf"/>
</dbReference>
<dbReference type="RefSeq" id="XP_052947785.1">
    <property type="nucleotide sequence ID" value="XM_053086590.1"/>
</dbReference>
<gene>
    <name evidence="7" type="ORF">MKK02DRAFT_22582</name>
</gene>
<dbReference type="SUPFAM" id="SSF103473">
    <property type="entry name" value="MFS general substrate transporter"/>
    <property type="match status" value="1"/>
</dbReference>
<evidence type="ECO:0000256" key="6">
    <source>
        <dbReference type="SAM" id="Phobius"/>
    </source>
</evidence>
<dbReference type="InterPro" id="IPR011701">
    <property type="entry name" value="MFS"/>
</dbReference>
<dbReference type="EMBL" id="JAKWFO010000003">
    <property type="protein sequence ID" value="KAI9638008.1"/>
    <property type="molecule type" value="Genomic_DNA"/>
</dbReference>
<evidence type="ECO:0000256" key="1">
    <source>
        <dbReference type="ARBA" id="ARBA00004141"/>
    </source>
</evidence>
<evidence type="ECO:0000313" key="8">
    <source>
        <dbReference type="Proteomes" id="UP001164286"/>
    </source>
</evidence>
<feature type="transmembrane region" description="Helical" evidence="6">
    <location>
        <begin position="226"/>
        <end position="247"/>
    </location>
</feature>
<dbReference type="AlphaFoldDB" id="A0AA38LWM3"/>
<keyword evidence="2 6" id="KW-0812">Transmembrane</keyword>
<evidence type="ECO:0000256" key="2">
    <source>
        <dbReference type="ARBA" id="ARBA00022692"/>
    </source>
</evidence>